<dbReference type="GO" id="GO:0005737">
    <property type="term" value="C:cytoplasm"/>
    <property type="evidence" value="ECO:0007669"/>
    <property type="project" value="TreeGrafter"/>
</dbReference>
<protein>
    <submittedName>
        <fullName evidence="4">Thioredoxin</fullName>
    </submittedName>
</protein>
<evidence type="ECO:0000313" key="4">
    <source>
        <dbReference type="EMBL" id="VEU55991.1"/>
    </source>
</evidence>
<keyword evidence="2" id="KW-0676">Redox-active center</keyword>
<dbReference type="Proteomes" id="UP000290482">
    <property type="component" value="Chromosome"/>
</dbReference>
<dbReference type="GO" id="GO:0015035">
    <property type="term" value="F:protein-disulfide reductase activity"/>
    <property type="evidence" value="ECO:0007669"/>
    <property type="project" value="TreeGrafter"/>
</dbReference>
<dbReference type="InterPro" id="IPR013766">
    <property type="entry name" value="Thioredoxin_domain"/>
</dbReference>
<proteinExistence type="inferred from homology"/>
<accession>A0A448ZXN0</accession>
<keyword evidence="5" id="KW-1185">Reference proteome</keyword>
<evidence type="ECO:0000256" key="1">
    <source>
        <dbReference type="ARBA" id="ARBA00008987"/>
    </source>
</evidence>
<dbReference type="Pfam" id="PF00085">
    <property type="entry name" value="Thioredoxin"/>
    <property type="match status" value="1"/>
</dbReference>
<dbReference type="KEGG" id="mob:NCTC10112_00587"/>
<dbReference type="PROSITE" id="PS51352">
    <property type="entry name" value="THIOREDOXIN_2"/>
    <property type="match status" value="1"/>
</dbReference>
<name>A0A448ZXN0_METOS</name>
<dbReference type="OrthoDB" id="9790390at2"/>
<dbReference type="RefSeq" id="WP_022935765.1">
    <property type="nucleotide sequence ID" value="NZ_LR214940.1"/>
</dbReference>
<feature type="domain" description="Thioredoxin" evidence="3">
    <location>
        <begin position="1"/>
        <end position="100"/>
    </location>
</feature>
<reference evidence="4 5" key="1">
    <citation type="submission" date="2019-01" db="EMBL/GenBank/DDBJ databases">
        <authorList>
            <consortium name="Pathogen Informatics"/>
        </authorList>
    </citation>
    <scope>NUCLEOTIDE SEQUENCE [LARGE SCALE GENOMIC DNA]</scope>
    <source>
        <strain evidence="4 5">NCTC10112</strain>
    </source>
</reference>
<comment type="similarity">
    <text evidence="1">Belongs to the thioredoxin family.</text>
</comment>
<dbReference type="SUPFAM" id="SSF52833">
    <property type="entry name" value="Thioredoxin-like"/>
    <property type="match status" value="1"/>
</dbReference>
<organism evidence="4 5">
    <name type="scientific">Metamycoplasma orale</name>
    <name type="common">Mycoplasma orale</name>
    <dbReference type="NCBI Taxonomy" id="2121"/>
    <lineage>
        <taxon>Bacteria</taxon>
        <taxon>Bacillati</taxon>
        <taxon>Mycoplasmatota</taxon>
        <taxon>Mycoplasmoidales</taxon>
        <taxon>Metamycoplasmataceae</taxon>
        <taxon>Metamycoplasma</taxon>
    </lineage>
</organism>
<evidence type="ECO:0000313" key="5">
    <source>
        <dbReference type="Proteomes" id="UP000290482"/>
    </source>
</evidence>
<dbReference type="PANTHER" id="PTHR45663">
    <property type="entry name" value="GEO12009P1"/>
    <property type="match status" value="1"/>
</dbReference>
<dbReference type="InterPro" id="IPR036249">
    <property type="entry name" value="Thioredoxin-like_sf"/>
</dbReference>
<dbReference type="AlphaFoldDB" id="A0A448ZXN0"/>
<dbReference type="Gene3D" id="3.40.30.10">
    <property type="entry name" value="Glutaredoxin"/>
    <property type="match status" value="1"/>
</dbReference>
<dbReference type="EMBL" id="LR214940">
    <property type="protein sequence ID" value="VEU55991.1"/>
    <property type="molecule type" value="Genomic_DNA"/>
</dbReference>
<dbReference type="CDD" id="cd02947">
    <property type="entry name" value="TRX_family"/>
    <property type="match status" value="1"/>
</dbReference>
<sequence>MAYNKILKKDLQDKHLQGKAILAFRATWCPPCRMIEGEILELAKEHPEINIFDFDVDLNIDFAREMGVQGIPSLFYFENGKQVNASTGYMPASDILKHFK</sequence>
<dbReference type="PANTHER" id="PTHR45663:SF11">
    <property type="entry name" value="GEO12009P1"/>
    <property type="match status" value="1"/>
</dbReference>
<gene>
    <name evidence="4" type="primary">trxA</name>
    <name evidence="4" type="ORF">NCTC10112_00587</name>
</gene>
<evidence type="ECO:0000259" key="3">
    <source>
        <dbReference type="PROSITE" id="PS51352"/>
    </source>
</evidence>
<evidence type="ECO:0000256" key="2">
    <source>
        <dbReference type="ARBA" id="ARBA00023284"/>
    </source>
</evidence>